<proteinExistence type="predicted"/>
<dbReference type="Proteomes" id="UP000823405">
    <property type="component" value="Unassembled WGS sequence"/>
</dbReference>
<dbReference type="Gene3D" id="3.80.10.10">
    <property type="entry name" value="Ribonuclease Inhibitor"/>
    <property type="match status" value="1"/>
</dbReference>
<organism evidence="1 2">
    <name type="scientific">Linnemannia gamsii</name>
    <dbReference type="NCBI Taxonomy" id="64522"/>
    <lineage>
        <taxon>Eukaryota</taxon>
        <taxon>Fungi</taxon>
        <taxon>Fungi incertae sedis</taxon>
        <taxon>Mucoromycota</taxon>
        <taxon>Mortierellomycotina</taxon>
        <taxon>Mortierellomycetes</taxon>
        <taxon>Mortierellales</taxon>
        <taxon>Mortierellaceae</taxon>
        <taxon>Linnemannia</taxon>
    </lineage>
</organism>
<reference evidence="1" key="1">
    <citation type="journal article" date="2020" name="Fungal Divers.">
        <title>Resolving the Mortierellaceae phylogeny through synthesis of multi-gene phylogenetics and phylogenomics.</title>
        <authorList>
            <person name="Vandepol N."/>
            <person name="Liber J."/>
            <person name="Desiro A."/>
            <person name="Na H."/>
            <person name="Kennedy M."/>
            <person name="Barry K."/>
            <person name="Grigoriev I.V."/>
            <person name="Miller A.N."/>
            <person name="O'Donnell K."/>
            <person name="Stajich J.E."/>
            <person name="Bonito G."/>
        </authorList>
    </citation>
    <scope>NUCLEOTIDE SEQUENCE</scope>
    <source>
        <strain evidence="1">NVP60</strain>
    </source>
</reference>
<dbReference type="EMBL" id="JAAAIN010001994">
    <property type="protein sequence ID" value="KAG0298393.1"/>
    <property type="molecule type" value="Genomic_DNA"/>
</dbReference>
<evidence type="ECO:0000313" key="2">
    <source>
        <dbReference type="Proteomes" id="UP000823405"/>
    </source>
</evidence>
<dbReference type="InterPro" id="IPR032675">
    <property type="entry name" value="LRR_dom_sf"/>
</dbReference>
<protein>
    <recommendedName>
        <fullName evidence="3">F-box domain-containing protein</fullName>
    </recommendedName>
</protein>
<dbReference type="SUPFAM" id="SSF81383">
    <property type="entry name" value="F-box domain"/>
    <property type="match status" value="1"/>
</dbReference>
<accession>A0A9P6UG35</accession>
<dbReference type="InterPro" id="IPR036047">
    <property type="entry name" value="F-box-like_dom_sf"/>
</dbReference>
<keyword evidence="2" id="KW-1185">Reference proteome</keyword>
<dbReference type="AlphaFoldDB" id="A0A9P6UG35"/>
<evidence type="ECO:0000313" key="1">
    <source>
        <dbReference type="EMBL" id="KAG0298393.1"/>
    </source>
</evidence>
<dbReference type="SUPFAM" id="SSF52047">
    <property type="entry name" value="RNI-like"/>
    <property type="match status" value="1"/>
</dbReference>
<name>A0A9P6UG35_9FUNG</name>
<dbReference type="OrthoDB" id="2447803at2759"/>
<gene>
    <name evidence="1" type="ORF">BGZ97_004050</name>
</gene>
<comment type="caution">
    <text evidence="1">The sequence shown here is derived from an EMBL/GenBank/DDBJ whole genome shotgun (WGS) entry which is preliminary data.</text>
</comment>
<sequence length="412" mass="47646">MPESTSADIIKNTASSKVIALPELMEHIGHHMHQSDQASCTLVSRSWNEIFTPLLWNTIDTQSKPWRKIMHKCDTGEIERDEFEGRCKAIFAKHGHLIRHLAAHWNTILEAASLNTSNCKKLLSFSTEVVRYSHVTPTTVLALVIDDALDHKENGDNNNNVDGNEEDDEQQPQLFPWVSEDGMNKFKEDIRHRGTVERFFILIRQNPGLIRLQFPMHGVMKDVSKEYVFETLSHLRSLKELNLVWLPLDIPTLLDTVPQLQRLQGHDLPGLGSLQHDYPSLRVLDIRAWVKFTQLLDVLKHLPRLEKLRMESVLGDLESVVPYKEACRIAETTPPFSQLRSLQVDNQLRPGDKYILLFLRLIPNLVRLENLTIVYKVKQALWEHCYYLDDIRIVGGPDVELWRERRAKDGRQ</sequence>
<evidence type="ECO:0008006" key="3">
    <source>
        <dbReference type="Google" id="ProtNLM"/>
    </source>
</evidence>